<keyword evidence="1" id="KW-0812">Transmembrane</keyword>
<feature type="transmembrane region" description="Helical" evidence="1">
    <location>
        <begin position="185"/>
        <end position="205"/>
    </location>
</feature>
<feature type="transmembrane region" description="Helical" evidence="1">
    <location>
        <begin position="349"/>
        <end position="370"/>
    </location>
</feature>
<protein>
    <recommendedName>
        <fullName evidence="4">ABC transporter permease</fullName>
    </recommendedName>
</protein>
<keyword evidence="1" id="KW-0472">Membrane</keyword>
<dbReference type="Proteomes" id="UP001594351">
    <property type="component" value="Unassembled WGS sequence"/>
</dbReference>
<feature type="transmembrane region" description="Helical" evidence="1">
    <location>
        <begin position="428"/>
        <end position="453"/>
    </location>
</feature>
<feature type="transmembrane region" description="Helical" evidence="1">
    <location>
        <begin position="537"/>
        <end position="562"/>
    </location>
</feature>
<evidence type="ECO:0008006" key="4">
    <source>
        <dbReference type="Google" id="ProtNLM"/>
    </source>
</evidence>
<evidence type="ECO:0000313" key="2">
    <source>
        <dbReference type="EMBL" id="MFC1849386.1"/>
    </source>
</evidence>
<feature type="transmembrane region" description="Helical" evidence="1">
    <location>
        <begin position="29"/>
        <end position="50"/>
    </location>
</feature>
<organism evidence="2 3">
    <name type="scientific">candidate division CSSED10-310 bacterium</name>
    <dbReference type="NCBI Taxonomy" id="2855610"/>
    <lineage>
        <taxon>Bacteria</taxon>
        <taxon>Bacteria division CSSED10-310</taxon>
    </lineage>
</organism>
<name>A0ABV6YT64_UNCC1</name>
<reference evidence="2 3" key="1">
    <citation type="submission" date="2024-09" db="EMBL/GenBank/DDBJ databases">
        <title>Laminarin stimulates single cell rates of sulfate reduction while oxygen inhibits transcriptomic activity in coastal marine sediment.</title>
        <authorList>
            <person name="Lindsay M."/>
            <person name="Orcutt B."/>
            <person name="Emerson D."/>
            <person name="Stepanauskas R."/>
            <person name="D'Angelo T."/>
        </authorList>
    </citation>
    <scope>NUCLEOTIDE SEQUENCE [LARGE SCALE GENOMIC DNA]</scope>
    <source>
        <strain evidence="2">SAG AM-311-K15</strain>
    </source>
</reference>
<feature type="transmembrane region" description="Helical" evidence="1">
    <location>
        <begin position="241"/>
        <end position="259"/>
    </location>
</feature>
<feature type="transmembrane region" description="Helical" evidence="1">
    <location>
        <begin position="568"/>
        <end position="586"/>
    </location>
</feature>
<feature type="transmembrane region" description="Helical" evidence="1">
    <location>
        <begin position="70"/>
        <end position="90"/>
    </location>
</feature>
<comment type="caution">
    <text evidence="2">The sequence shown here is derived from an EMBL/GenBank/DDBJ whole genome shotgun (WGS) entry which is preliminary data.</text>
</comment>
<evidence type="ECO:0000313" key="3">
    <source>
        <dbReference type="Proteomes" id="UP001594351"/>
    </source>
</evidence>
<sequence>MIGFYYELIYRTFRGMVLQQRKLLRQFKYLLGTSLGFLVIFGGIFFIVAGDKSKAQAVLLSLLSGEILNGIFLILSLMVALLVTFMWLFARTQMPIQLSEAELNLLLSGPLSRRSIIYFELLKNQKEIFLGGFVLWIIVFSFFEELHLSLFLAYVLFFNLGELHLRCCKLWKLRLRRFPVRKQQLWKYIIIILLVCYWCILFFGIESILSSVKTNILNQESSLMEAPRIVMGELSLAVQKHWLVFMLAPFLVVLAPFFHSPIMPEGIRWVLPLFLLLVHVEWFVRSLVQYGDLTPAQIFETPLKQDQLSGLRKLVGTGRKRIPFQLIPVGAPEISIYWKNFLAFFRMPLTALILIAILIPLCLFLLSTALGAPRGLLAIESTLSFMVILMAPFMIMGWYDVELAKDFQNFELVRPWPLPGEKIFLAKAYAIATLAAIIALLCVGVYFSAYLSFKVVSISQTFTKIELYRMEKLPFLTLKDTTSLLIGLSGLIFPFAGMAALLYLMQTVIKLLLPGWVPKDLKSDDISSVGKSVINMLLLYAALLIGVLPSALMIGIVLLLQYIIGLPFVLWELAIFGMISFGVFWIEVHLLTKFVGGLWDNLDPSQEFLSR</sequence>
<accession>A0ABV6YT64</accession>
<gene>
    <name evidence="2" type="ORF">ACFL27_04170</name>
</gene>
<evidence type="ECO:0000256" key="1">
    <source>
        <dbReference type="SAM" id="Phobius"/>
    </source>
</evidence>
<dbReference type="EMBL" id="JBHPBY010000035">
    <property type="protein sequence ID" value="MFC1849386.1"/>
    <property type="molecule type" value="Genomic_DNA"/>
</dbReference>
<keyword evidence="1" id="KW-1133">Transmembrane helix</keyword>
<keyword evidence="3" id="KW-1185">Reference proteome</keyword>
<feature type="transmembrane region" description="Helical" evidence="1">
    <location>
        <begin position="377"/>
        <end position="399"/>
    </location>
</feature>
<proteinExistence type="predicted"/>